<proteinExistence type="predicted"/>
<dbReference type="EnsemblPlants" id="Pp3c10_5590V3.2">
    <property type="protein sequence ID" value="Pp3c10_5590V3.2"/>
    <property type="gene ID" value="Pp3c10_5590"/>
</dbReference>
<dbReference type="Proteomes" id="UP000006727">
    <property type="component" value="Chromosome 10"/>
</dbReference>
<evidence type="ECO:0000313" key="3">
    <source>
        <dbReference type="Proteomes" id="UP000006727"/>
    </source>
</evidence>
<organism evidence="2 3">
    <name type="scientific">Physcomitrium patens</name>
    <name type="common">Spreading-leaved earth moss</name>
    <name type="synonym">Physcomitrella patens</name>
    <dbReference type="NCBI Taxonomy" id="3218"/>
    <lineage>
        <taxon>Eukaryota</taxon>
        <taxon>Viridiplantae</taxon>
        <taxon>Streptophyta</taxon>
        <taxon>Embryophyta</taxon>
        <taxon>Bryophyta</taxon>
        <taxon>Bryophytina</taxon>
        <taxon>Bryopsida</taxon>
        <taxon>Funariidae</taxon>
        <taxon>Funariales</taxon>
        <taxon>Funariaceae</taxon>
        <taxon>Physcomitrium</taxon>
    </lineage>
</organism>
<reference evidence="2" key="3">
    <citation type="submission" date="2020-12" db="UniProtKB">
        <authorList>
            <consortium name="EnsemblPlants"/>
        </authorList>
    </citation>
    <scope>IDENTIFICATION</scope>
</reference>
<evidence type="ECO:0000313" key="2">
    <source>
        <dbReference type="EnsemblPlants" id="Pp3c10_5590V3.2"/>
    </source>
</evidence>
<keyword evidence="3" id="KW-1185">Reference proteome</keyword>
<protein>
    <submittedName>
        <fullName evidence="2">Uncharacterized protein</fullName>
    </submittedName>
</protein>
<feature type="region of interest" description="Disordered" evidence="1">
    <location>
        <begin position="148"/>
        <end position="203"/>
    </location>
</feature>
<dbReference type="RefSeq" id="XP_073392634.1">
    <property type="nucleotide sequence ID" value="XM_073536533.1"/>
</dbReference>
<name>A0A7I4EZM8_PHYPA</name>
<dbReference type="EMBL" id="ABEU02000010">
    <property type="status" value="NOT_ANNOTATED_CDS"/>
    <property type="molecule type" value="Genomic_DNA"/>
</dbReference>
<dbReference type="GeneID" id="112287996"/>
<sequence>MVCFGQETCLFLIKKVYSIERGGERDSSLERSASFRGRVSKGRTVRMAAMFCRNMRGLFYLVSEGSNGLAARSIVHNNFSNVGRKDDFLNGLDLVELSDMSRVGFVRLMRNSSFVDEHAKKKTEDTEEHPEDAIERASHELFKQSNVIEHHEESPTEEPSAYTVKDHIAENPGADVANEVWSAKEQDGTSVFTDHSDKESAEL</sequence>
<accession>A0A7I4EZM8</accession>
<reference evidence="2 3" key="1">
    <citation type="journal article" date="2008" name="Science">
        <title>The Physcomitrella genome reveals evolutionary insights into the conquest of land by plants.</title>
        <authorList>
            <person name="Rensing S."/>
            <person name="Lang D."/>
            <person name="Zimmer A."/>
            <person name="Terry A."/>
            <person name="Salamov A."/>
            <person name="Shapiro H."/>
            <person name="Nishiyama T."/>
            <person name="Perroud P.-F."/>
            <person name="Lindquist E."/>
            <person name="Kamisugi Y."/>
            <person name="Tanahashi T."/>
            <person name="Sakakibara K."/>
            <person name="Fujita T."/>
            <person name="Oishi K."/>
            <person name="Shin-I T."/>
            <person name="Kuroki Y."/>
            <person name="Toyoda A."/>
            <person name="Suzuki Y."/>
            <person name="Hashimoto A."/>
            <person name="Yamaguchi K."/>
            <person name="Sugano A."/>
            <person name="Kohara Y."/>
            <person name="Fujiyama A."/>
            <person name="Anterola A."/>
            <person name="Aoki S."/>
            <person name="Ashton N."/>
            <person name="Barbazuk W.B."/>
            <person name="Barker E."/>
            <person name="Bennetzen J."/>
            <person name="Bezanilla M."/>
            <person name="Blankenship R."/>
            <person name="Cho S.H."/>
            <person name="Dutcher S."/>
            <person name="Estelle M."/>
            <person name="Fawcett J.A."/>
            <person name="Gundlach H."/>
            <person name="Hanada K."/>
            <person name="Heyl A."/>
            <person name="Hicks K.A."/>
            <person name="Hugh J."/>
            <person name="Lohr M."/>
            <person name="Mayer K."/>
            <person name="Melkozernov A."/>
            <person name="Murata T."/>
            <person name="Nelson D."/>
            <person name="Pils B."/>
            <person name="Prigge M."/>
            <person name="Reiss B."/>
            <person name="Renner T."/>
            <person name="Rombauts S."/>
            <person name="Rushton P."/>
            <person name="Sanderfoot A."/>
            <person name="Schween G."/>
            <person name="Shiu S.-H."/>
            <person name="Stueber K."/>
            <person name="Theodoulou F.L."/>
            <person name="Tu H."/>
            <person name="Van de Peer Y."/>
            <person name="Verrier P.J."/>
            <person name="Waters E."/>
            <person name="Wood A."/>
            <person name="Yang L."/>
            <person name="Cove D."/>
            <person name="Cuming A."/>
            <person name="Hasebe M."/>
            <person name="Lucas S."/>
            <person name="Mishler D.B."/>
            <person name="Reski R."/>
            <person name="Grigoriev I."/>
            <person name="Quatrano R.S."/>
            <person name="Boore J.L."/>
        </authorList>
    </citation>
    <scope>NUCLEOTIDE SEQUENCE [LARGE SCALE GENOMIC DNA]</scope>
    <source>
        <strain evidence="2 3">cv. Gransden 2004</strain>
    </source>
</reference>
<feature type="compositionally biased region" description="Basic and acidic residues" evidence="1">
    <location>
        <begin position="194"/>
        <end position="203"/>
    </location>
</feature>
<dbReference type="AlphaFoldDB" id="A0A7I4EZM8"/>
<evidence type="ECO:0000256" key="1">
    <source>
        <dbReference type="SAM" id="MobiDB-lite"/>
    </source>
</evidence>
<gene>
    <name evidence="2" type="primary">LOC112287996</name>
</gene>
<dbReference type="Gramene" id="Pp3c10_5590V3.2">
    <property type="protein sequence ID" value="Pp3c10_5590V3.2"/>
    <property type="gene ID" value="Pp3c10_5590"/>
</dbReference>
<reference evidence="2 3" key="2">
    <citation type="journal article" date="2018" name="Plant J.">
        <title>The Physcomitrella patens chromosome-scale assembly reveals moss genome structure and evolution.</title>
        <authorList>
            <person name="Lang D."/>
            <person name="Ullrich K.K."/>
            <person name="Murat F."/>
            <person name="Fuchs J."/>
            <person name="Jenkins J."/>
            <person name="Haas F.B."/>
            <person name="Piednoel M."/>
            <person name="Gundlach H."/>
            <person name="Van Bel M."/>
            <person name="Meyberg R."/>
            <person name="Vives C."/>
            <person name="Morata J."/>
            <person name="Symeonidi A."/>
            <person name="Hiss M."/>
            <person name="Muchero W."/>
            <person name="Kamisugi Y."/>
            <person name="Saleh O."/>
            <person name="Blanc G."/>
            <person name="Decker E.L."/>
            <person name="van Gessel N."/>
            <person name="Grimwood J."/>
            <person name="Hayes R.D."/>
            <person name="Graham S.W."/>
            <person name="Gunter L.E."/>
            <person name="McDaniel S.F."/>
            <person name="Hoernstein S.N.W."/>
            <person name="Larsson A."/>
            <person name="Li F.W."/>
            <person name="Perroud P.F."/>
            <person name="Phillips J."/>
            <person name="Ranjan P."/>
            <person name="Rokshar D.S."/>
            <person name="Rothfels C.J."/>
            <person name="Schneider L."/>
            <person name="Shu S."/>
            <person name="Stevenson D.W."/>
            <person name="Thummler F."/>
            <person name="Tillich M."/>
            <person name="Villarreal Aguilar J.C."/>
            <person name="Widiez T."/>
            <person name="Wong G.K."/>
            <person name="Wymore A."/>
            <person name="Zhang Y."/>
            <person name="Zimmer A.D."/>
            <person name="Quatrano R.S."/>
            <person name="Mayer K.F.X."/>
            <person name="Goodstein D."/>
            <person name="Casacuberta J.M."/>
            <person name="Vandepoele K."/>
            <person name="Reski R."/>
            <person name="Cuming A.C."/>
            <person name="Tuskan G.A."/>
            <person name="Maumus F."/>
            <person name="Salse J."/>
            <person name="Schmutz J."/>
            <person name="Rensing S.A."/>
        </authorList>
    </citation>
    <scope>NUCLEOTIDE SEQUENCE [LARGE SCALE GENOMIC DNA]</scope>
    <source>
        <strain evidence="2 3">cv. Gransden 2004</strain>
    </source>
</reference>
<dbReference type="InParanoid" id="A0A7I4EZM8"/>